<dbReference type="EMBL" id="CAJNXB010000913">
    <property type="protein sequence ID" value="CAF3114647.1"/>
    <property type="molecule type" value="Genomic_DNA"/>
</dbReference>
<dbReference type="PROSITE" id="PS50866">
    <property type="entry name" value="GOLD"/>
    <property type="match status" value="1"/>
</dbReference>
<gene>
    <name evidence="14" type="ORF">GRG538_LOCUS10964</name>
    <name evidence="16" type="ORF">HFQ381_LOCUS19299</name>
    <name evidence="13" type="ORF">LUA448_LOCUS7683</name>
    <name evidence="17" type="ORF">QYT958_LOCUS24812</name>
    <name evidence="12" type="ORF">TIS948_LOCUS7660</name>
    <name evidence="15" type="ORF">UJA718_LOCUS4454</name>
</gene>
<dbReference type="GO" id="GO:0016020">
    <property type="term" value="C:membrane"/>
    <property type="evidence" value="ECO:0007669"/>
    <property type="project" value="UniProtKB-SubCell"/>
</dbReference>
<dbReference type="Proteomes" id="UP000663833">
    <property type="component" value="Unassembled WGS sequence"/>
</dbReference>
<comment type="similarity">
    <text evidence="2 8">Belongs to the EMP24/GP25L family.</text>
</comment>
<evidence type="ECO:0000256" key="8">
    <source>
        <dbReference type="RuleBase" id="RU003827"/>
    </source>
</evidence>
<evidence type="ECO:0000313" key="19">
    <source>
        <dbReference type="Proteomes" id="UP000663873"/>
    </source>
</evidence>
<dbReference type="EMBL" id="CAJOBO010001553">
    <property type="protein sequence ID" value="CAF4389392.1"/>
    <property type="molecule type" value="Genomic_DNA"/>
</dbReference>
<evidence type="ECO:0000256" key="9">
    <source>
        <dbReference type="SAM" id="Phobius"/>
    </source>
</evidence>
<proteinExistence type="inferred from homology"/>
<evidence type="ECO:0000256" key="10">
    <source>
        <dbReference type="SAM" id="SignalP"/>
    </source>
</evidence>
<keyword evidence="3 8" id="KW-0812">Transmembrane</keyword>
<dbReference type="Gene3D" id="2.60.120.680">
    <property type="entry name" value="GOLD domain"/>
    <property type="match status" value="1"/>
</dbReference>
<name>A0A817SNH9_9BILA</name>
<feature type="transmembrane region" description="Helical" evidence="9">
    <location>
        <begin position="195"/>
        <end position="219"/>
    </location>
</feature>
<dbReference type="AlphaFoldDB" id="A0A817SNH9"/>
<evidence type="ECO:0000256" key="2">
    <source>
        <dbReference type="ARBA" id="ARBA00007104"/>
    </source>
</evidence>
<dbReference type="Proteomes" id="UP000663873">
    <property type="component" value="Unassembled WGS sequence"/>
</dbReference>
<evidence type="ECO:0000256" key="6">
    <source>
        <dbReference type="ARBA" id="ARBA00023136"/>
    </source>
</evidence>
<evidence type="ECO:0000259" key="11">
    <source>
        <dbReference type="PROSITE" id="PS50866"/>
    </source>
</evidence>
<evidence type="ECO:0000256" key="7">
    <source>
        <dbReference type="ARBA" id="ARBA00037847"/>
    </source>
</evidence>
<protein>
    <recommendedName>
        <fullName evidence="11">GOLD domain-containing protein</fullName>
    </recommendedName>
</protein>
<dbReference type="EMBL" id="CAJOBP010000358">
    <property type="protein sequence ID" value="CAF4167112.1"/>
    <property type="molecule type" value="Genomic_DNA"/>
</dbReference>
<evidence type="ECO:0000313" key="18">
    <source>
        <dbReference type="Proteomes" id="UP000663833"/>
    </source>
</evidence>
<dbReference type="Proteomes" id="UP000663825">
    <property type="component" value="Unassembled WGS sequence"/>
</dbReference>
<dbReference type="Proteomes" id="UP000663872">
    <property type="component" value="Unassembled WGS sequence"/>
</dbReference>
<evidence type="ECO:0000313" key="14">
    <source>
        <dbReference type="EMBL" id="CAF3411606.1"/>
    </source>
</evidence>
<sequence length="233" mass="27708">MFYKSNFIIILLFLTILIIPTYSVDIELTILVPASQRECFHQILGADKTVDVEYEVLAGGDNDINYWFYAPSNRVLQSDFQKRDGHQTLKLEESGEYRFCFDNTFSRFSQKQVYFSLRLVDEHGNNEIDRVTEPWMTDIDRDDLGELQYKIEQIKDTFQRIWDNMESAQRYQKTFNNYEVHDRIIVENNFERVNFWSIINIVLMVTVSIIQVVTIRSLFESKSKYGKFLRGKK</sequence>
<feature type="domain" description="GOLD" evidence="11">
    <location>
        <begin position="37"/>
        <end position="119"/>
    </location>
</feature>
<evidence type="ECO:0000313" key="15">
    <source>
        <dbReference type="EMBL" id="CAF4167112.1"/>
    </source>
</evidence>
<dbReference type="InterPro" id="IPR015720">
    <property type="entry name" value="Emp24-like"/>
</dbReference>
<evidence type="ECO:0000313" key="12">
    <source>
        <dbReference type="EMBL" id="CAF3114647.1"/>
    </source>
</evidence>
<feature type="chain" id="PRO_5035613042" description="GOLD domain-containing protein" evidence="10">
    <location>
        <begin position="24"/>
        <end position="233"/>
    </location>
</feature>
<dbReference type="Proteomes" id="UP000663848">
    <property type="component" value="Unassembled WGS sequence"/>
</dbReference>
<comment type="caution">
    <text evidence="13">The sequence shown here is derived from an EMBL/GenBank/DDBJ whole genome shotgun (WGS) entry which is preliminary data.</text>
</comment>
<keyword evidence="6 9" id="KW-0472">Membrane</keyword>
<feature type="signal peptide" evidence="10">
    <location>
        <begin position="1"/>
        <end position="23"/>
    </location>
</feature>
<dbReference type="OrthoDB" id="5976732at2759"/>
<comment type="subcellular location">
    <subcellularLocation>
        <location evidence="7">Endomembrane system</location>
        <topology evidence="7">Single-pass membrane protein</topology>
    </subcellularLocation>
    <subcellularLocation>
        <location evidence="1 8">Membrane</location>
        <topology evidence="1 8">Single-pass type I membrane protein</topology>
    </subcellularLocation>
</comment>
<dbReference type="EMBL" id="CAJOBR010005406">
    <property type="protein sequence ID" value="CAF4816823.1"/>
    <property type="molecule type" value="Genomic_DNA"/>
</dbReference>
<keyword evidence="19" id="KW-1185">Reference proteome</keyword>
<dbReference type="SUPFAM" id="SSF101576">
    <property type="entry name" value="Supernatant protein factor (SPF), C-terminal domain"/>
    <property type="match status" value="1"/>
</dbReference>
<dbReference type="Proteomes" id="UP000663851">
    <property type="component" value="Unassembled WGS sequence"/>
</dbReference>
<evidence type="ECO:0000256" key="4">
    <source>
        <dbReference type="ARBA" id="ARBA00022729"/>
    </source>
</evidence>
<evidence type="ECO:0000256" key="5">
    <source>
        <dbReference type="ARBA" id="ARBA00022989"/>
    </source>
</evidence>
<dbReference type="EMBL" id="CAJNYD010000781">
    <property type="protein sequence ID" value="CAF3296609.1"/>
    <property type="molecule type" value="Genomic_DNA"/>
</dbReference>
<dbReference type="EMBL" id="CAJNYT010001461">
    <property type="protein sequence ID" value="CAF3411606.1"/>
    <property type="molecule type" value="Genomic_DNA"/>
</dbReference>
<keyword evidence="4 10" id="KW-0732">Signal</keyword>
<organism evidence="13 18">
    <name type="scientific">Rotaria socialis</name>
    <dbReference type="NCBI Taxonomy" id="392032"/>
    <lineage>
        <taxon>Eukaryota</taxon>
        <taxon>Metazoa</taxon>
        <taxon>Spiralia</taxon>
        <taxon>Gnathifera</taxon>
        <taxon>Rotifera</taxon>
        <taxon>Eurotatoria</taxon>
        <taxon>Bdelloidea</taxon>
        <taxon>Philodinida</taxon>
        <taxon>Philodinidae</taxon>
        <taxon>Rotaria</taxon>
    </lineage>
</organism>
<dbReference type="GO" id="GO:0012505">
    <property type="term" value="C:endomembrane system"/>
    <property type="evidence" value="ECO:0007669"/>
    <property type="project" value="UniProtKB-SubCell"/>
</dbReference>
<evidence type="ECO:0000256" key="1">
    <source>
        <dbReference type="ARBA" id="ARBA00004479"/>
    </source>
</evidence>
<dbReference type="PANTHER" id="PTHR22811">
    <property type="entry name" value="TRANSMEMBRANE EMP24 DOMAIN-CONTAINING PROTEIN"/>
    <property type="match status" value="1"/>
</dbReference>
<evidence type="ECO:0000313" key="16">
    <source>
        <dbReference type="EMBL" id="CAF4389392.1"/>
    </source>
</evidence>
<reference evidence="13" key="1">
    <citation type="submission" date="2021-02" db="EMBL/GenBank/DDBJ databases">
        <authorList>
            <person name="Nowell W R."/>
        </authorList>
    </citation>
    <scope>NUCLEOTIDE SEQUENCE</scope>
</reference>
<dbReference type="Pfam" id="PF01105">
    <property type="entry name" value="EMP24_GP25L"/>
    <property type="match status" value="1"/>
</dbReference>
<keyword evidence="5 9" id="KW-1133">Transmembrane helix</keyword>
<evidence type="ECO:0000313" key="13">
    <source>
        <dbReference type="EMBL" id="CAF3296609.1"/>
    </source>
</evidence>
<evidence type="ECO:0000256" key="3">
    <source>
        <dbReference type="ARBA" id="ARBA00022692"/>
    </source>
</evidence>
<dbReference type="InterPro" id="IPR009038">
    <property type="entry name" value="GOLD_dom"/>
</dbReference>
<evidence type="ECO:0000313" key="17">
    <source>
        <dbReference type="EMBL" id="CAF4816823.1"/>
    </source>
</evidence>
<dbReference type="SMART" id="SM01190">
    <property type="entry name" value="EMP24_GP25L"/>
    <property type="match status" value="1"/>
</dbReference>
<accession>A0A817SNH9</accession>
<dbReference type="InterPro" id="IPR036598">
    <property type="entry name" value="GOLD_dom_sf"/>
</dbReference>